<proteinExistence type="inferred from homology"/>
<comment type="subcellular location">
    <subcellularLocation>
        <location evidence="3">Cytoplasm</location>
    </subcellularLocation>
</comment>
<evidence type="ECO:0000256" key="1">
    <source>
        <dbReference type="ARBA" id="ARBA00001968"/>
    </source>
</evidence>
<dbReference type="Proteomes" id="UP000683511">
    <property type="component" value="Chromosome"/>
</dbReference>
<dbReference type="PANTHER" id="PTHR43213:SF5">
    <property type="entry name" value="BIFUNCTIONAL DTTP_UTP PYROPHOSPHATASE_METHYLTRANSFERASE PROTEIN-RELATED"/>
    <property type="match status" value="1"/>
</dbReference>
<dbReference type="SUPFAM" id="SSF52972">
    <property type="entry name" value="ITPase-like"/>
    <property type="match status" value="1"/>
</dbReference>
<dbReference type="GO" id="GO:0009117">
    <property type="term" value="P:nucleotide metabolic process"/>
    <property type="evidence" value="ECO:0007669"/>
    <property type="project" value="UniProtKB-KW"/>
</dbReference>
<dbReference type="Pfam" id="PF02545">
    <property type="entry name" value="Maf"/>
    <property type="match status" value="1"/>
</dbReference>
<reference evidence="4" key="1">
    <citation type="submission" date="2017-04" db="EMBL/GenBank/DDBJ databases">
        <title>Genome deletions in a multicellular cyanobacterial endosymbiont for morphological adaptation in marine diatoms.</title>
        <authorList>
            <person name="Wang Y."/>
            <person name="Gao H."/>
            <person name="Li R."/>
            <person name="Xu X."/>
        </authorList>
    </citation>
    <scope>NUCLEOTIDE SEQUENCE</scope>
    <source>
        <strain evidence="4">FACHB 800</strain>
    </source>
</reference>
<comment type="catalytic activity">
    <reaction evidence="3">
        <text>a 2'-deoxyribonucleoside 5'-triphosphate + H2O = a 2'-deoxyribonucleoside 5'-phosphate + diphosphate + H(+)</text>
        <dbReference type="Rhea" id="RHEA:44644"/>
        <dbReference type="ChEBI" id="CHEBI:15377"/>
        <dbReference type="ChEBI" id="CHEBI:15378"/>
        <dbReference type="ChEBI" id="CHEBI:33019"/>
        <dbReference type="ChEBI" id="CHEBI:61560"/>
        <dbReference type="ChEBI" id="CHEBI:65317"/>
        <dbReference type="EC" id="3.6.1.9"/>
    </reaction>
</comment>
<keyword evidence="2 3" id="KW-0378">Hydrolase</keyword>
<evidence type="ECO:0000313" key="4">
    <source>
        <dbReference type="EMBL" id="QXE22778.1"/>
    </source>
</evidence>
<keyword evidence="3" id="KW-0963">Cytoplasm</keyword>
<comment type="cofactor">
    <cofactor evidence="1 3">
        <name>a divalent metal cation</name>
        <dbReference type="ChEBI" id="CHEBI:60240"/>
    </cofactor>
</comment>
<dbReference type="HAMAP" id="MF_00528">
    <property type="entry name" value="Maf"/>
    <property type="match status" value="1"/>
</dbReference>
<dbReference type="Gene3D" id="3.90.950.10">
    <property type="match status" value="1"/>
</dbReference>
<organism evidence="4 5">
    <name type="scientific">Richelia sinica FACHB-800</name>
    <dbReference type="NCBI Taxonomy" id="1357546"/>
    <lineage>
        <taxon>Bacteria</taxon>
        <taxon>Bacillati</taxon>
        <taxon>Cyanobacteriota</taxon>
        <taxon>Cyanophyceae</taxon>
        <taxon>Nostocales</taxon>
        <taxon>Nostocaceae</taxon>
        <taxon>Richelia</taxon>
    </lineage>
</organism>
<sequence>MVIGQQQQLPILLSSSTMTIPPFVLASASPARRRLLQTVGIEPIVCPSDFDESQIPLTEPGNLVQTLAKCKAETVISQFPSALIMGCDSVLAINGEIYGKPANADEAIARWQLMQDNVGDLYTGHILIDTIQNRSVVKCQVTRVYFAKMSDRAISAYVATDEPLKCAGAFALEGFGSLFVEKIEGCHSNVIGLSLPLLRQMLADLGYEVTDFWS</sequence>
<dbReference type="GO" id="GO:0047429">
    <property type="term" value="F:nucleoside triphosphate diphosphatase activity"/>
    <property type="evidence" value="ECO:0007669"/>
    <property type="project" value="UniProtKB-EC"/>
</dbReference>
<dbReference type="GO" id="GO:0005737">
    <property type="term" value="C:cytoplasm"/>
    <property type="evidence" value="ECO:0007669"/>
    <property type="project" value="UniProtKB-SubCell"/>
</dbReference>
<feature type="active site" description="Proton acceptor" evidence="3">
    <location>
        <position position="88"/>
    </location>
</feature>
<comment type="similarity">
    <text evidence="3">Belongs to the Maf family.</text>
</comment>
<evidence type="ECO:0000256" key="2">
    <source>
        <dbReference type="ARBA" id="ARBA00022801"/>
    </source>
</evidence>
<keyword evidence="3" id="KW-0546">Nucleotide metabolism</keyword>
<dbReference type="InterPro" id="IPR029001">
    <property type="entry name" value="ITPase-like_fam"/>
</dbReference>
<dbReference type="EMBL" id="CP021056">
    <property type="protein sequence ID" value="QXE22778.1"/>
    <property type="molecule type" value="Genomic_DNA"/>
</dbReference>
<comment type="caution">
    <text evidence="3">Lacks conserved residue(s) required for the propagation of feature annotation.</text>
</comment>
<dbReference type="EC" id="3.6.1.9" evidence="3"/>
<accession>A0A975T7B7</accession>
<comment type="function">
    <text evidence="3">Nucleoside triphosphate pyrophosphatase. May have a dual role in cell division arrest and in preventing the incorporation of modified nucleotides into cellular nucleic acids.</text>
</comment>
<name>A0A975T7B7_9NOST</name>
<dbReference type="NCBIfam" id="TIGR00172">
    <property type="entry name" value="maf"/>
    <property type="match status" value="1"/>
</dbReference>
<keyword evidence="5" id="KW-1185">Reference proteome</keyword>
<dbReference type="CDD" id="cd00555">
    <property type="entry name" value="Maf"/>
    <property type="match status" value="1"/>
</dbReference>
<dbReference type="AlphaFoldDB" id="A0A975T7B7"/>
<dbReference type="PANTHER" id="PTHR43213">
    <property type="entry name" value="BIFUNCTIONAL DTTP/UTP PYROPHOSPHATASE/METHYLTRANSFERASE PROTEIN-RELATED"/>
    <property type="match status" value="1"/>
</dbReference>
<comment type="catalytic activity">
    <reaction evidence="3">
        <text>a ribonucleoside 5'-triphosphate + H2O = a ribonucleoside 5'-phosphate + diphosphate + H(+)</text>
        <dbReference type="Rhea" id="RHEA:23996"/>
        <dbReference type="ChEBI" id="CHEBI:15377"/>
        <dbReference type="ChEBI" id="CHEBI:15378"/>
        <dbReference type="ChEBI" id="CHEBI:33019"/>
        <dbReference type="ChEBI" id="CHEBI:58043"/>
        <dbReference type="ChEBI" id="CHEBI:61557"/>
        <dbReference type="EC" id="3.6.1.9"/>
    </reaction>
</comment>
<dbReference type="InterPro" id="IPR003697">
    <property type="entry name" value="Maf-like"/>
</dbReference>
<gene>
    <name evidence="4" type="ORF">B6N60_01464</name>
</gene>
<evidence type="ECO:0000313" key="5">
    <source>
        <dbReference type="Proteomes" id="UP000683511"/>
    </source>
</evidence>
<protein>
    <recommendedName>
        <fullName evidence="3">Nucleoside triphosphate pyrophosphatase</fullName>
        <ecNumber evidence="3">3.6.1.9</ecNumber>
    </recommendedName>
    <alternativeName>
        <fullName evidence="3">Nucleotide pyrophosphatase</fullName>
        <shortName evidence="3">Nucleotide PPase</shortName>
    </alternativeName>
</protein>
<evidence type="ECO:0000256" key="3">
    <source>
        <dbReference type="HAMAP-Rule" id="MF_00528"/>
    </source>
</evidence>
<dbReference type="PIRSF" id="PIRSF006305">
    <property type="entry name" value="Maf"/>
    <property type="match status" value="1"/>
</dbReference>
<dbReference type="KEGG" id="rsin:B6N60_01464"/>